<dbReference type="AlphaFoldDB" id="A0A316TL30"/>
<evidence type="ECO:0000256" key="1">
    <source>
        <dbReference type="SAM" id="Phobius"/>
    </source>
</evidence>
<name>A0A316TL30_9BACT</name>
<gene>
    <name evidence="3" type="ORF">DDZ15_14440</name>
</gene>
<dbReference type="CDD" id="cd06971">
    <property type="entry name" value="PgpA"/>
    <property type="match status" value="1"/>
</dbReference>
<keyword evidence="1" id="KW-1133">Transmembrane helix</keyword>
<keyword evidence="4" id="KW-1185">Reference proteome</keyword>
<dbReference type="PANTHER" id="PTHR36305">
    <property type="entry name" value="PHOSPHATIDYLGLYCEROPHOSPHATASE A"/>
    <property type="match status" value="1"/>
</dbReference>
<feature type="transmembrane region" description="Helical" evidence="1">
    <location>
        <begin position="36"/>
        <end position="59"/>
    </location>
</feature>
<organism evidence="3 4">
    <name type="scientific">Rhodohalobacter mucosus</name>
    <dbReference type="NCBI Taxonomy" id="2079485"/>
    <lineage>
        <taxon>Bacteria</taxon>
        <taxon>Pseudomonadati</taxon>
        <taxon>Balneolota</taxon>
        <taxon>Balneolia</taxon>
        <taxon>Balneolales</taxon>
        <taxon>Balneolaceae</taxon>
        <taxon>Rhodohalobacter</taxon>
    </lineage>
</organism>
<feature type="domain" description="YutG/PgpA" evidence="2">
    <location>
        <begin position="10"/>
        <end position="150"/>
    </location>
</feature>
<proteinExistence type="predicted"/>
<dbReference type="PANTHER" id="PTHR36305:SF1">
    <property type="entry name" value="PHOSPHATIDYLGLYCEROPHOSPHATASE A"/>
    <property type="match status" value="1"/>
</dbReference>
<dbReference type="EMBL" id="QGGB01000010">
    <property type="protein sequence ID" value="PWN05273.1"/>
    <property type="molecule type" value="Genomic_DNA"/>
</dbReference>
<keyword evidence="1" id="KW-0812">Transmembrane</keyword>
<dbReference type="InterPro" id="IPR026037">
    <property type="entry name" value="PgpA"/>
</dbReference>
<keyword evidence="1" id="KW-0472">Membrane</keyword>
<dbReference type="Proteomes" id="UP000245533">
    <property type="component" value="Unassembled WGS sequence"/>
</dbReference>
<accession>A0A316TL30</accession>
<dbReference type="InterPro" id="IPR036681">
    <property type="entry name" value="PgpA-like_sf"/>
</dbReference>
<dbReference type="PIRSF" id="PIRSF006162">
    <property type="entry name" value="PgpA"/>
    <property type="match status" value="1"/>
</dbReference>
<reference evidence="3 4" key="1">
    <citation type="submission" date="2018-05" db="EMBL/GenBank/DDBJ databases">
        <title>Rhodohalobacter halophilus gen. nov., sp. nov., a moderately halophilic member of the family Balneolaceae.</title>
        <authorList>
            <person name="Liu Z.-W."/>
        </authorList>
    </citation>
    <scope>NUCLEOTIDE SEQUENCE [LARGE SCALE GENOMIC DNA]</scope>
    <source>
        <strain evidence="3 4">8A47</strain>
    </source>
</reference>
<evidence type="ECO:0000313" key="4">
    <source>
        <dbReference type="Proteomes" id="UP000245533"/>
    </source>
</evidence>
<dbReference type="GO" id="GO:0008962">
    <property type="term" value="F:phosphatidylglycerophosphatase activity"/>
    <property type="evidence" value="ECO:0007669"/>
    <property type="project" value="InterPro"/>
</dbReference>
<dbReference type="GO" id="GO:0006629">
    <property type="term" value="P:lipid metabolic process"/>
    <property type="evidence" value="ECO:0007669"/>
    <property type="project" value="InterPro"/>
</dbReference>
<comment type="caution">
    <text evidence="3">The sequence shown here is derived from an EMBL/GenBank/DDBJ whole genome shotgun (WGS) entry which is preliminary data.</text>
</comment>
<dbReference type="Pfam" id="PF04608">
    <property type="entry name" value="PgpA"/>
    <property type="match status" value="1"/>
</dbReference>
<evidence type="ECO:0000313" key="3">
    <source>
        <dbReference type="EMBL" id="PWN05273.1"/>
    </source>
</evidence>
<dbReference type="OrthoDB" id="9804091at2"/>
<sequence>MLSSPKILTGTLLGIGFLPKAPGTWASAATLPLLYFSWLLSPMWGIPAFAFIAIILSLWAADHNIHEFGDDPPEFVMDECAGQALVFVPVALLHSSFPDLFHLFTGFFFFRVFDILKPFGVDRLQKLPGKFGILGDDLLAGLYATICTELILTLKATLF</sequence>
<dbReference type="RefSeq" id="WP_109647830.1">
    <property type="nucleotide sequence ID" value="NZ_QGGB01000010.1"/>
</dbReference>
<protein>
    <submittedName>
        <fullName evidence="3">Phosphatidylglycerophosphatase A</fullName>
    </submittedName>
</protein>
<evidence type="ECO:0000259" key="2">
    <source>
        <dbReference type="Pfam" id="PF04608"/>
    </source>
</evidence>
<dbReference type="SUPFAM" id="SSF101307">
    <property type="entry name" value="YutG-like"/>
    <property type="match status" value="1"/>
</dbReference>
<dbReference type="InterPro" id="IPR007686">
    <property type="entry name" value="YutG/PgpA"/>
</dbReference>